<evidence type="ECO:0000256" key="9">
    <source>
        <dbReference type="ARBA" id="ARBA00023306"/>
    </source>
</evidence>
<keyword evidence="11" id="KW-0175">Coiled coil</keyword>
<dbReference type="GO" id="GO:0043213">
    <property type="term" value="P:bacteriocin transport"/>
    <property type="evidence" value="ECO:0007669"/>
    <property type="project" value="InterPro"/>
</dbReference>
<keyword evidence="14" id="KW-1185">Reference proteome</keyword>
<dbReference type="Proteomes" id="UP000029273">
    <property type="component" value="Unassembled WGS sequence"/>
</dbReference>
<dbReference type="Pfam" id="PF01618">
    <property type="entry name" value="MotA_ExbB"/>
    <property type="match status" value="1"/>
</dbReference>
<feature type="transmembrane region" description="Helical" evidence="10">
    <location>
        <begin position="175"/>
        <end position="196"/>
    </location>
</feature>
<feature type="coiled-coil region" evidence="11">
    <location>
        <begin position="193"/>
        <end position="220"/>
    </location>
</feature>
<dbReference type="GO" id="GO:0005886">
    <property type="term" value="C:plasma membrane"/>
    <property type="evidence" value="ECO:0007669"/>
    <property type="project" value="UniProtKB-SubCell"/>
</dbReference>
<feature type="domain" description="MotA/TolQ/ExbB proton channel" evidence="12">
    <location>
        <begin position="81"/>
        <end position="208"/>
    </location>
</feature>
<evidence type="ECO:0000256" key="2">
    <source>
        <dbReference type="ARBA" id="ARBA00010442"/>
    </source>
</evidence>
<dbReference type="NCBIfam" id="TIGR02796">
    <property type="entry name" value="tolQ"/>
    <property type="match status" value="1"/>
</dbReference>
<keyword evidence="7 10" id="KW-1133">Transmembrane helix</keyword>
<dbReference type="AlphaFoldDB" id="A0A1A6C368"/>
<evidence type="ECO:0000256" key="7">
    <source>
        <dbReference type="ARBA" id="ARBA00022989"/>
    </source>
</evidence>
<reference evidence="13 14" key="1">
    <citation type="journal article" date="2014" name="Genome Announc.">
        <title>Draft Genome Sequence of the Iron-Oxidizing, Acidophilic, and Halotolerant 'Thiobacillus prosperus' Type Strain DSM 5130.</title>
        <authorList>
            <person name="Ossandon F.J."/>
            <person name="Cardenas J.P."/>
            <person name="Corbett M."/>
            <person name="Quatrini R."/>
            <person name="Holmes D.S."/>
            <person name="Watkin E."/>
        </authorList>
    </citation>
    <scope>NUCLEOTIDE SEQUENCE [LARGE SCALE GENOMIC DNA]</scope>
    <source>
        <strain evidence="13 14">DSM 5130</strain>
    </source>
</reference>
<sequence length="225" mass="25328">MSVDPTFYELVINSSLLAQLVLVLLMIASVLSWAMIFVKWRMLKRARRQAMVFEDRFWSGANLSQLYESVRTQAQRGGIEGIFAAGFREYLRLQRPNQETVPNFVIDAAQRSMRVASSREEDELGRWLNFLATVGSVSPYVGLFGTVWGIMHAFMALGNVQQASLAMVAPGIAEALIATAMGLFAAIPAVVAYNRFADELERLMTRYDNFQDEFLALLQRQLVMS</sequence>
<dbReference type="InterPro" id="IPR014163">
    <property type="entry name" value="Tol-Pal_TolQ"/>
</dbReference>
<dbReference type="STRING" id="160660.BJI67_13040"/>
<dbReference type="InterPro" id="IPR002898">
    <property type="entry name" value="MotA_ExbB_proton_chnl"/>
</dbReference>
<accession>A0A1A6C368</accession>
<evidence type="ECO:0000259" key="12">
    <source>
        <dbReference type="Pfam" id="PF01618"/>
    </source>
</evidence>
<evidence type="ECO:0000256" key="3">
    <source>
        <dbReference type="ARBA" id="ARBA00022475"/>
    </source>
</evidence>
<evidence type="ECO:0000256" key="6">
    <source>
        <dbReference type="ARBA" id="ARBA00022692"/>
    </source>
</evidence>
<evidence type="ECO:0000313" key="14">
    <source>
        <dbReference type="Proteomes" id="UP000029273"/>
    </source>
</evidence>
<keyword evidence="9 10" id="KW-0131">Cell cycle</keyword>
<protein>
    <recommendedName>
        <fullName evidence="10">Tol-Pal system protein TolQ</fullName>
    </recommendedName>
</protein>
<name>A0A1A6C368_9GAMM</name>
<comment type="function">
    <text evidence="10">Part of the Tol-Pal system, which plays a role in outer membrane invagination during cell division and is important for maintaining outer membrane integrity.</text>
</comment>
<feature type="transmembrane region" description="Helical" evidence="10">
    <location>
        <begin position="127"/>
        <end position="155"/>
    </location>
</feature>
<dbReference type="HAMAP" id="MF_02202">
    <property type="entry name" value="TolQ"/>
    <property type="match status" value="1"/>
</dbReference>
<organism evidence="13 14">
    <name type="scientific">Acidihalobacter prosperus</name>
    <dbReference type="NCBI Taxonomy" id="160660"/>
    <lineage>
        <taxon>Bacteria</taxon>
        <taxon>Pseudomonadati</taxon>
        <taxon>Pseudomonadota</taxon>
        <taxon>Gammaproteobacteria</taxon>
        <taxon>Chromatiales</taxon>
        <taxon>Ectothiorhodospiraceae</taxon>
        <taxon>Acidihalobacter</taxon>
    </lineage>
</organism>
<dbReference type="EMBL" id="JQSG02000003">
    <property type="protein sequence ID" value="OBS09008.1"/>
    <property type="molecule type" value="Genomic_DNA"/>
</dbReference>
<keyword evidence="5 10" id="KW-0132">Cell division</keyword>
<evidence type="ECO:0000256" key="10">
    <source>
        <dbReference type="HAMAP-Rule" id="MF_02202"/>
    </source>
</evidence>
<evidence type="ECO:0000313" key="13">
    <source>
        <dbReference type="EMBL" id="OBS09008.1"/>
    </source>
</evidence>
<dbReference type="RefSeq" id="WP_038088788.1">
    <property type="nucleotide sequence ID" value="NZ_JQSG02000003.1"/>
</dbReference>
<comment type="subunit">
    <text evidence="10">The Tol-Pal system is composed of five core proteins: the inner membrane proteins TolA, TolQ and TolR, the periplasmic protein TolB and the outer membrane protein Pal. They form a network linking the inner and outer membranes and the peptidoglycan layer.</text>
</comment>
<comment type="caution">
    <text evidence="13">The sequence shown here is derived from an EMBL/GenBank/DDBJ whole genome shotgun (WGS) entry which is preliminary data.</text>
</comment>
<dbReference type="GO" id="GO:0051301">
    <property type="term" value="P:cell division"/>
    <property type="evidence" value="ECO:0007669"/>
    <property type="project" value="UniProtKB-UniRule"/>
</dbReference>
<keyword evidence="3 10" id="KW-1003">Cell membrane</keyword>
<evidence type="ECO:0000256" key="5">
    <source>
        <dbReference type="ARBA" id="ARBA00022618"/>
    </source>
</evidence>
<gene>
    <name evidence="10" type="primary">tolQ</name>
    <name evidence="13" type="ORF">Thpro_021336</name>
</gene>
<evidence type="ECO:0000256" key="11">
    <source>
        <dbReference type="SAM" id="Coils"/>
    </source>
</evidence>
<comment type="similarity">
    <text evidence="2 10">Belongs to the ExbB/TolQ family.</text>
</comment>
<dbReference type="OrthoDB" id="9805133at2"/>
<proteinExistence type="inferred from homology"/>
<dbReference type="InterPro" id="IPR050790">
    <property type="entry name" value="ExbB/TolQ_transport"/>
</dbReference>
<evidence type="ECO:0000256" key="4">
    <source>
        <dbReference type="ARBA" id="ARBA00022519"/>
    </source>
</evidence>
<keyword evidence="6 10" id="KW-0812">Transmembrane</keyword>
<dbReference type="PANTHER" id="PTHR30625">
    <property type="entry name" value="PROTEIN TOLQ"/>
    <property type="match status" value="1"/>
</dbReference>
<dbReference type="PANTHER" id="PTHR30625:SF3">
    <property type="entry name" value="TOL-PAL SYSTEM PROTEIN TOLQ"/>
    <property type="match status" value="1"/>
</dbReference>
<keyword evidence="8 10" id="KW-0472">Membrane</keyword>
<keyword evidence="4 10" id="KW-0997">Cell inner membrane</keyword>
<evidence type="ECO:0000256" key="8">
    <source>
        <dbReference type="ARBA" id="ARBA00023136"/>
    </source>
</evidence>
<evidence type="ECO:0000256" key="1">
    <source>
        <dbReference type="ARBA" id="ARBA00004651"/>
    </source>
</evidence>
<dbReference type="GO" id="GO:0017038">
    <property type="term" value="P:protein import"/>
    <property type="evidence" value="ECO:0007669"/>
    <property type="project" value="TreeGrafter"/>
</dbReference>
<feature type="transmembrane region" description="Helical" evidence="10">
    <location>
        <begin position="16"/>
        <end position="38"/>
    </location>
</feature>
<comment type="subcellular location">
    <subcellularLocation>
        <location evidence="10">Cell inner membrane</location>
        <topology evidence="10">Multi-pass membrane protein</topology>
    </subcellularLocation>
    <subcellularLocation>
        <location evidence="1">Cell membrane</location>
        <topology evidence="1">Multi-pass membrane protein</topology>
    </subcellularLocation>
</comment>